<feature type="region of interest" description="Disordered" evidence="2">
    <location>
        <begin position="56"/>
        <end position="75"/>
    </location>
</feature>
<dbReference type="Pfam" id="PF02138">
    <property type="entry name" value="Beach"/>
    <property type="match status" value="1"/>
</dbReference>
<dbReference type="Gene3D" id="1.10.510.10">
    <property type="entry name" value="Transferase(Phosphotransferase) domain 1"/>
    <property type="match status" value="1"/>
</dbReference>
<keyword evidence="1" id="KW-0853">WD repeat</keyword>
<keyword evidence="5" id="KW-1185">Reference proteome</keyword>
<evidence type="ECO:0000256" key="2">
    <source>
        <dbReference type="SAM" id="MobiDB-lite"/>
    </source>
</evidence>
<dbReference type="Gene3D" id="1.10.1540.10">
    <property type="entry name" value="BEACH domain"/>
    <property type="match status" value="1"/>
</dbReference>
<feature type="region of interest" description="Disordered" evidence="2">
    <location>
        <begin position="620"/>
        <end position="646"/>
    </location>
</feature>
<dbReference type="SUPFAM" id="SSF56112">
    <property type="entry name" value="Protein kinase-like (PK-like)"/>
    <property type="match status" value="1"/>
</dbReference>
<feature type="region of interest" description="Disordered" evidence="2">
    <location>
        <begin position="1434"/>
        <end position="1456"/>
    </location>
</feature>
<gene>
    <name evidence="4" type="ORF">BCR42DRAFT_182418</name>
</gene>
<evidence type="ECO:0000313" key="4">
    <source>
        <dbReference type="EMBL" id="ORZ05046.1"/>
    </source>
</evidence>
<comment type="caution">
    <text evidence="4">The sequence shown here is derived from an EMBL/GenBank/DDBJ whole genome shotgun (WGS) entry which is preliminary data.</text>
</comment>
<feature type="domain" description="BEACH" evidence="3">
    <location>
        <begin position="361"/>
        <end position="632"/>
    </location>
</feature>
<dbReference type="PANTHER" id="PTHR46866:SF1">
    <property type="entry name" value="GH12955P"/>
    <property type="match status" value="1"/>
</dbReference>
<dbReference type="InterPro" id="IPR011009">
    <property type="entry name" value="Kinase-like_dom_sf"/>
</dbReference>
<feature type="compositionally biased region" description="Low complexity" evidence="2">
    <location>
        <begin position="1560"/>
        <end position="1583"/>
    </location>
</feature>
<feature type="compositionally biased region" description="Low complexity" evidence="2">
    <location>
        <begin position="739"/>
        <end position="767"/>
    </location>
</feature>
<evidence type="ECO:0000313" key="5">
    <source>
        <dbReference type="Proteomes" id="UP000193560"/>
    </source>
</evidence>
<dbReference type="InterPro" id="IPR000409">
    <property type="entry name" value="BEACH_dom"/>
</dbReference>
<protein>
    <recommendedName>
        <fullName evidence="3">BEACH domain-containing protein</fullName>
    </recommendedName>
</protein>
<dbReference type="SUPFAM" id="SSF81995">
    <property type="entry name" value="beta-sandwich domain of Sec23/24"/>
    <property type="match status" value="1"/>
</dbReference>
<feature type="compositionally biased region" description="Polar residues" evidence="2">
    <location>
        <begin position="635"/>
        <end position="646"/>
    </location>
</feature>
<dbReference type="EMBL" id="MCGE01000046">
    <property type="protein sequence ID" value="ORZ05046.1"/>
    <property type="molecule type" value="Genomic_DNA"/>
</dbReference>
<dbReference type="CDD" id="cd06071">
    <property type="entry name" value="Beach"/>
    <property type="match status" value="1"/>
</dbReference>
<feature type="region of interest" description="Disordered" evidence="2">
    <location>
        <begin position="664"/>
        <end position="767"/>
    </location>
</feature>
<dbReference type="OrthoDB" id="26681at2759"/>
<feature type="region of interest" description="Disordered" evidence="2">
    <location>
        <begin position="1558"/>
        <end position="1598"/>
    </location>
</feature>
<dbReference type="SMART" id="SM01026">
    <property type="entry name" value="Beach"/>
    <property type="match status" value="1"/>
</dbReference>
<dbReference type="PROSITE" id="PS50197">
    <property type="entry name" value="BEACH"/>
    <property type="match status" value="1"/>
</dbReference>
<accession>A0A1X2HXX4</accession>
<dbReference type="SUPFAM" id="SSF48371">
    <property type="entry name" value="ARM repeat"/>
    <property type="match status" value="1"/>
</dbReference>
<sequence length="1598" mass="178687">MDYGFTTSKLKELIAKDLKIDVAFPFFSSGKNKGTAACCVVDTEWIDTICNAYSGSTADDNDNRNSNDSNRKRKVINVKTPSYVRHIPTDPSQQKQAPTNNIYVNVLPKLALSSSKSLPLYHQPIVLKDRRNQVSPYHQQWPLTSYIHGLLEGKTEDEKLKTLTDAFSGFESILNDTSSTTIDGNLVFIQRVRTMLWPKSRHYRVVKSKDEEDQCSILTLQDVDDDYDNCSAENVSPSLRTTSIPTQPLPADTSNSNLPDVFAIVESDTAYYFLATYRGTTLQDLITYNPGILDSNLKKGFIIYQLLRIVASLHSRGILHGNILPSNIFVDENLWIQISGIQYGSKTLNNDVSMDEDIQHFPLYQELTEEPIVMQWVRGDISNFSYLMILNTLAGRREGDPNFHPILPWVTDFTGTSIESGWRDFTKTKFRINKGDEQLDFTFDGPVPHHITDILSDITYYVYLARKTPIPVLCQFVRSKYEPNEYPSSMQRLYQWTPDECIPEFYTDPTIFKSLHEDMADLQIPSWSTSPEDFIHRHAEALESDHVSSMLHHWIDLTFGNRLTGKEAIESKNVALPLLAGQNSFMKHGIIQLFQDDHPQRGCNWNNARSLFEQNVLKKSTENASGSTIPPRILETSSSDRSTQANPLFSVNNKYLGIENQQPQLSLQPSPQQHQQLSSQPSHQQEPSSQSLHQHQQPQPQQQQQSQQQQQEQQQQLAPTPTSPLSATTTTNHNRYGISESPSSLTLSSRGRASSVHSTTSSVDTSLSVTSKTISFDNTGIGGLGLNGLNVTSNNISSALRNESIKLPMEIPDEYFLENLIHYEDTMKFSATNKAALDEIDTIPRNPALPEDDPITKKRYNIDPDHDLPPATNVFSVETAHDMLCVGQVMEKILMAGNQNRVTLDNDGDSNTGASTGGASACVYLETDNGEISYDITSTERANLPPEVTGVISALKSDIWYDRPTAKSILFASFPAMSMRDPRLSFPLADHIPDMYEYLAAFYQAEWSRRLYLADKWIDRICELEDEAFLLILPTFIQLFTHHETRVGSIGLFSKLAHRLGRENTRKYLLKPVIAMFETLRPAIPKILFETKVVKEFIKRLGIAFFLQQMLPCYLEALAMNGGISKTASESSITPIPDDMSSPASPSITMTPTTGGTTSVPELASDSLVQICKLLGPVLTSKHIVRQLVKLLFRDDSIKPILLNSVVVIAGTLFGETFTSVQYTYLISLITAPTNGKVINERDARVNYVVLMLLGKLLPFMSNQAIITELKSGLMETLYRLLEPILSLTPSPTLSSSPSPTTPGLEQDLSSSIPILQLTISMRSIEYLLQLTAALPLSDWESTVIPILRKYFSGFISTVPTDDPSTGNEMSKLDPRKNCQMMYAYSRLCEIVGKNTMYRLIPTSTAIEAMMYDSFSLEPKPPTSTVTETALESVQERDNSQLNTPSLSDQQSSPTEFEGITTQTIISKDSNNKLMSWIKLSSRKETQTQQQDTPQKKTTGKTIVEDGTRLLDSTKLYDYATKDLYNFIPLLTTMPLHQIQSGNNAYIEHQKPKNVPLVLSSSTSSITDSSSASINSKKSSSSALLAVSGQQKLAEKER</sequence>
<organism evidence="4 5">
    <name type="scientific">Absidia repens</name>
    <dbReference type="NCBI Taxonomy" id="90262"/>
    <lineage>
        <taxon>Eukaryota</taxon>
        <taxon>Fungi</taxon>
        <taxon>Fungi incertae sedis</taxon>
        <taxon>Mucoromycota</taxon>
        <taxon>Mucoromycotina</taxon>
        <taxon>Mucoromycetes</taxon>
        <taxon>Mucorales</taxon>
        <taxon>Cunninghamellaceae</taxon>
        <taxon>Absidia</taxon>
    </lineage>
</organism>
<dbReference type="InterPro" id="IPR016024">
    <property type="entry name" value="ARM-type_fold"/>
</dbReference>
<dbReference type="SUPFAM" id="SSF81837">
    <property type="entry name" value="BEACH domain"/>
    <property type="match status" value="1"/>
</dbReference>
<dbReference type="InterPro" id="IPR036372">
    <property type="entry name" value="BEACH_dom_sf"/>
</dbReference>
<dbReference type="STRING" id="90262.A0A1X2HXX4"/>
<dbReference type="PANTHER" id="PTHR46866">
    <property type="entry name" value="GH12955P"/>
    <property type="match status" value="1"/>
</dbReference>
<feature type="compositionally biased region" description="Low complexity" evidence="2">
    <location>
        <begin position="664"/>
        <end position="731"/>
    </location>
</feature>
<dbReference type="Proteomes" id="UP000193560">
    <property type="component" value="Unassembled WGS sequence"/>
</dbReference>
<proteinExistence type="predicted"/>
<evidence type="ECO:0000259" key="3">
    <source>
        <dbReference type="PROSITE" id="PS50197"/>
    </source>
</evidence>
<evidence type="ECO:0000256" key="1">
    <source>
        <dbReference type="ARBA" id="ARBA00022574"/>
    </source>
</evidence>
<name>A0A1X2HXX4_9FUNG</name>
<feature type="compositionally biased region" description="Polar residues" evidence="2">
    <location>
        <begin position="1440"/>
        <end position="1456"/>
    </location>
</feature>
<reference evidence="4 5" key="1">
    <citation type="submission" date="2016-07" db="EMBL/GenBank/DDBJ databases">
        <title>Pervasive Adenine N6-methylation of Active Genes in Fungi.</title>
        <authorList>
            <consortium name="DOE Joint Genome Institute"/>
            <person name="Mondo S.J."/>
            <person name="Dannebaum R.O."/>
            <person name="Kuo R.C."/>
            <person name="Labutti K."/>
            <person name="Haridas S."/>
            <person name="Kuo A."/>
            <person name="Salamov A."/>
            <person name="Ahrendt S.R."/>
            <person name="Lipzen A."/>
            <person name="Sullivan W."/>
            <person name="Andreopoulos W.B."/>
            <person name="Clum A."/>
            <person name="Lindquist E."/>
            <person name="Daum C."/>
            <person name="Ramamoorthy G.K."/>
            <person name="Gryganskyi A."/>
            <person name="Culley D."/>
            <person name="Magnuson J.K."/>
            <person name="James T.Y."/>
            <person name="O'Malley M.A."/>
            <person name="Stajich J.E."/>
            <person name="Spatafora J.W."/>
            <person name="Visel A."/>
            <person name="Grigoriev I.V."/>
        </authorList>
    </citation>
    <scope>NUCLEOTIDE SEQUENCE [LARGE SCALE GENOMIC DNA]</scope>
    <source>
        <strain evidence="4 5">NRRL 1336</strain>
    </source>
</reference>